<sequence length="131" mass="15142">GLLKSRGTSDNSSSVISPALDNEWDQNLIAVEMGLRMLHPRSEADFAKAYLDFCEIFRTGNTEMIEWLSNHVSELHTHFMKLNSKQEKCVFDELVRQIYIKQEPLLLFLRKIDVHTSPDIPAHGQFRTLLQ</sequence>
<gene>
    <name evidence="1" type="ORF">PMAYCL1PPCAC_00502</name>
</gene>
<name>A0AAN4YWK1_9BILA</name>
<protein>
    <submittedName>
        <fullName evidence="1">Uncharacterized protein</fullName>
    </submittedName>
</protein>
<evidence type="ECO:0000313" key="2">
    <source>
        <dbReference type="Proteomes" id="UP001328107"/>
    </source>
</evidence>
<evidence type="ECO:0000313" key="1">
    <source>
        <dbReference type="EMBL" id="GMR30307.1"/>
    </source>
</evidence>
<dbReference type="Proteomes" id="UP001328107">
    <property type="component" value="Unassembled WGS sequence"/>
</dbReference>
<dbReference type="AlphaFoldDB" id="A0AAN4YWK1"/>
<organism evidence="1 2">
    <name type="scientific">Pristionchus mayeri</name>
    <dbReference type="NCBI Taxonomy" id="1317129"/>
    <lineage>
        <taxon>Eukaryota</taxon>
        <taxon>Metazoa</taxon>
        <taxon>Ecdysozoa</taxon>
        <taxon>Nematoda</taxon>
        <taxon>Chromadorea</taxon>
        <taxon>Rhabditida</taxon>
        <taxon>Rhabditina</taxon>
        <taxon>Diplogasteromorpha</taxon>
        <taxon>Diplogasteroidea</taxon>
        <taxon>Neodiplogasteridae</taxon>
        <taxon>Pristionchus</taxon>
    </lineage>
</organism>
<feature type="non-terminal residue" evidence="1">
    <location>
        <position position="131"/>
    </location>
</feature>
<feature type="non-terminal residue" evidence="1">
    <location>
        <position position="1"/>
    </location>
</feature>
<comment type="caution">
    <text evidence="1">The sequence shown here is derived from an EMBL/GenBank/DDBJ whole genome shotgun (WGS) entry which is preliminary data.</text>
</comment>
<proteinExistence type="predicted"/>
<accession>A0AAN4YWK1</accession>
<keyword evidence="2" id="KW-1185">Reference proteome</keyword>
<dbReference type="EMBL" id="BTRK01000001">
    <property type="protein sequence ID" value="GMR30307.1"/>
    <property type="molecule type" value="Genomic_DNA"/>
</dbReference>
<reference evidence="2" key="1">
    <citation type="submission" date="2022-10" db="EMBL/GenBank/DDBJ databases">
        <title>Genome assembly of Pristionchus species.</title>
        <authorList>
            <person name="Yoshida K."/>
            <person name="Sommer R.J."/>
        </authorList>
    </citation>
    <scope>NUCLEOTIDE SEQUENCE [LARGE SCALE GENOMIC DNA]</scope>
    <source>
        <strain evidence="2">RS5460</strain>
    </source>
</reference>